<dbReference type="InterPro" id="IPR018203">
    <property type="entry name" value="GDP_dissociation_inhibitor"/>
</dbReference>
<sequence>MEESLAGNYDVVINGTGLPESILAAACARSGKSVLHVDTNEYYGSDWAALSLNELETWVKAYQKNESGAFTSATLSIHDESGLGQARAYAIDLSPRILYAKSKLIDVLVSSRISRYLDFKSLPTTWVYQSERNEECGLVKVPAGREDVFTSDKWDLLTKRRVMKFLKFATDYASEENRRIWEAKSEQALPVVLAAPPFSLSPALVSSITYAIALAPSPEALCVQDALPLIHRHLTSLGIYGAFPTIVPMYGGGGELSQAFCRAAAVKGATYVLGKRTVSQNATEEGVEVAFDGGETVKCGTYVERVSGLTGYKDSAILRKVIVVKGDCKALVPTGDASIVVFPPGTLGQNAQSVIAQIHGSGTGECPNGQWIWYLSTTGTSDAVNALKQASIALKNEAIRSVAGEAAVTMDFLFELSYTQHSSSPSDSSDKTSRIIPLTPALTTDYDAAVDCARFAYGRIFGTEEGFMETLEEDLAGDEDEF</sequence>
<comment type="similarity">
    <text evidence="1 2">Belongs to the Rab GDI family.</text>
</comment>
<dbReference type="PRINTS" id="PR00891">
    <property type="entry name" value="RABGDIREP"/>
</dbReference>
<dbReference type="OrthoDB" id="1923006at2759"/>
<dbReference type="RefSeq" id="XP_019026852.1">
    <property type="nucleotide sequence ID" value="XM_019171524.1"/>
</dbReference>
<dbReference type="PRINTS" id="PR00894">
    <property type="entry name" value="YEASTMRS6P"/>
</dbReference>
<accession>A0A0E9N8K3</accession>
<dbReference type="Gene3D" id="3.50.50.60">
    <property type="entry name" value="FAD/NAD(P)-binding domain"/>
    <property type="match status" value="1"/>
</dbReference>
<dbReference type="Gene3D" id="1.10.405.10">
    <property type="entry name" value="Guanine Nucleotide Dissociation Inhibitor, domain 1"/>
    <property type="match status" value="1"/>
</dbReference>
<dbReference type="PANTHER" id="PTHR11787">
    <property type="entry name" value="RAB GDP-DISSOCIATION INHIBITOR"/>
    <property type="match status" value="1"/>
</dbReference>
<dbReference type="GO" id="GO:0005829">
    <property type="term" value="C:cytosol"/>
    <property type="evidence" value="ECO:0007669"/>
    <property type="project" value="TreeGrafter"/>
</dbReference>
<dbReference type="PANTHER" id="PTHR11787:SF4">
    <property type="entry name" value="CHM, RAB ESCORT PROTEIN 1"/>
    <property type="match status" value="1"/>
</dbReference>
<dbReference type="InterPro" id="IPR036188">
    <property type="entry name" value="FAD/NAD-bd_sf"/>
</dbReference>
<dbReference type="Proteomes" id="UP000033140">
    <property type="component" value="Unassembled WGS sequence"/>
</dbReference>
<dbReference type="EMBL" id="BACD03000002">
    <property type="protein sequence ID" value="GAO46154.1"/>
    <property type="molecule type" value="Genomic_DNA"/>
</dbReference>
<gene>
    <name evidence="3" type="ORF">G7K_0392-t1</name>
</gene>
<evidence type="ECO:0000256" key="1">
    <source>
        <dbReference type="ARBA" id="ARBA00005593"/>
    </source>
</evidence>
<dbReference type="STRING" id="698492.A0A0E9N8K3"/>
<evidence type="ECO:0000256" key="2">
    <source>
        <dbReference type="PIRNR" id="PIRNR037514"/>
    </source>
</evidence>
<evidence type="ECO:0000313" key="4">
    <source>
        <dbReference type="Proteomes" id="UP000033140"/>
    </source>
</evidence>
<dbReference type="InterPro" id="IPR017230">
    <property type="entry name" value="Mrs6"/>
</dbReference>
<reference evidence="3 4" key="2">
    <citation type="journal article" date="2014" name="J. Gen. Appl. Microbiol.">
        <title>The early diverging ascomycetous budding yeast Saitoella complicata has three histone deacetylases belonging to the Clr6, Hos2, and Rpd3 lineages.</title>
        <authorList>
            <person name="Nishida H."/>
            <person name="Matsumoto T."/>
            <person name="Kondo S."/>
            <person name="Hamamoto M."/>
            <person name="Yoshikawa H."/>
        </authorList>
    </citation>
    <scope>NUCLEOTIDE SEQUENCE [LARGE SCALE GENOMIC DNA]</scope>
    <source>
        <strain evidence="3 4">NRRL Y-17804</strain>
    </source>
</reference>
<organism evidence="3 4">
    <name type="scientific">Saitoella complicata (strain BCRC 22490 / CBS 7301 / JCM 7358 / NBRC 10748 / NRRL Y-17804)</name>
    <dbReference type="NCBI Taxonomy" id="698492"/>
    <lineage>
        <taxon>Eukaryota</taxon>
        <taxon>Fungi</taxon>
        <taxon>Dikarya</taxon>
        <taxon>Ascomycota</taxon>
        <taxon>Taphrinomycotina</taxon>
        <taxon>Taphrinomycotina incertae sedis</taxon>
        <taxon>Saitoella</taxon>
    </lineage>
</organism>
<name>A0A0E9N8K3_SAICN</name>
<protein>
    <recommendedName>
        <fullName evidence="2">Rab proteins geranylgeranyltransferase</fullName>
    </recommendedName>
</protein>
<reference evidence="3 4" key="3">
    <citation type="journal article" date="2015" name="Genome Announc.">
        <title>Draft Genome Sequence of the Archiascomycetous Yeast Saitoella complicata.</title>
        <authorList>
            <person name="Yamauchi K."/>
            <person name="Kondo S."/>
            <person name="Hamamoto M."/>
            <person name="Takahashi Y."/>
            <person name="Ogura Y."/>
            <person name="Hayashi T."/>
            <person name="Nishida H."/>
        </authorList>
    </citation>
    <scope>NUCLEOTIDE SEQUENCE [LARGE SCALE GENOMIC DNA]</scope>
    <source>
        <strain evidence="3 4">NRRL Y-17804</strain>
    </source>
</reference>
<dbReference type="AlphaFoldDB" id="A0A0E9N8K3"/>
<dbReference type="GO" id="GO:0016192">
    <property type="term" value="P:vesicle-mediated transport"/>
    <property type="evidence" value="ECO:0007669"/>
    <property type="project" value="TreeGrafter"/>
</dbReference>
<dbReference type="Gene3D" id="3.30.519.10">
    <property type="entry name" value="Guanine Nucleotide Dissociation Inhibitor, domain 2"/>
    <property type="match status" value="1"/>
</dbReference>
<dbReference type="SUPFAM" id="SSF51905">
    <property type="entry name" value="FAD/NAD(P)-binding domain"/>
    <property type="match status" value="1"/>
</dbReference>
<dbReference type="PIRSF" id="PIRSF037514">
    <property type="entry name" value="Rab_ger_ger_transf_A_fun"/>
    <property type="match status" value="1"/>
</dbReference>
<reference evidence="3 4" key="1">
    <citation type="journal article" date="2011" name="J. Gen. Appl. Microbiol.">
        <title>Draft genome sequencing of the enigmatic yeast Saitoella complicata.</title>
        <authorList>
            <person name="Nishida H."/>
            <person name="Hamamoto M."/>
            <person name="Sugiyama J."/>
        </authorList>
    </citation>
    <scope>NUCLEOTIDE SEQUENCE [LARGE SCALE GENOMIC DNA]</scope>
    <source>
        <strain evidence="3 4">NRRL Y-17804</strain>
    </source>
</reference>
<dbReference type="Pfam" id="PF00996">
    <property type="entry name" value="GDI"/>
    <property type="match status" value="1"/>
</dbReference>
<keyword evidence="4" id="KW-1185">Reference proteome</keyword>
<dbReference type="GO" id="GO:0005634">
    <property type="term" value="C:nucleus"/>
    <property type="evidence" value="ECO:0007669"/>
    <property type="project" value="TreeGrafter"/>
</dbReference>
<dbReference type="GO" id="GO:0005092">
    <property type="term" value="F:GDP-dissociation inhibitor activity"/>
    <property type="evidence" value="ECO:0007669"/>
    <property type="project" value="UniProtKB-UniRule"/>
</dbReference>
<dbReference type="GO" id="GO:0007264">
    <property type="term" value="P:small GTPase-mediated signal transduction"/>
    <property type="evidence" value="ECO:0007669"/>
    <property type="project" value="UniProtKB-UniRule"/>
</dbReference>
<dbReference type="GO" id="GO:0005968">
    <property type="term" value="C:Rab-protein geranylgeranyltransferase complex"/>
    <property type="evidence" value="ECO:0007669"/>
    <property type="project" value="TreeGrafter"/>
</dbReference>
<evidence type="ECO:0000313" key="3">
    <source>
        <dbReference type="EMBL" id="GAO46154.1"/>
    </source>
</evidence>
<proteinExistence type="inferred from homology"/>
<comment type="caution">
    <text evidence="3">The sequence shown here is derived from an EMBL/GenBank/DDBJ whole genome shotgun (WGS) entry which is preliminary data.</text>
</comment>
<dbReference type="OMA" id="HQYLEFQ"/>